<gene>
    <name evidence="2" type="ORF">CRG98_002225</name>
</gene>
<evidence type="ECO:0000313" key="3">
    <source>
        <dbReference type="Proteomes" id="UP000233551"/>
    </source>
</evidence>
<reference evidence="2 3" key="1">
    <citation type="submission" date="2017-11" db="EMBL/GenBank/DDBJ databases">
        <title>De-novo sequencing of pomegranate (Punica granatum L.) genome.</title>
        <authorList>
            <person name="Akparov Z."/>
            <person name="Amiraslanov A."/>
            <person name="Hajiyeva S."/>
            <person name="Abbasov M."/>
            <person name="Kaur K."/>
            <person name="Hamwieh A."/>
            <person name="Solovyev V."/>
            <person name="Salamov A."/>
            <person name="Braich B."/>
            <person name="Kosarev P."/>
            <person name="Mahmoud A."/>
            <person name="Hajiyev E."/>
            <person name="Babayeva S."/>
            <person name="Izzatullayeva V."/>
            <person name="Mammadov A."/>
            <person name="Mammadov A."/>
            <person name="Sharifova S."/>
            <person name="Ojaghi J."/>
            <person name="Eynullazada K."/>
            <person name="Bayramov B."/>
            <person name="Abdulazimova A."/>
            <person name="Shahmuradov I."/>
        </authorList>
    </citation>
    <scope>NUCLEOTIDE SEQUENCE [LARGE SCALE GENOMIC DNA]</scope>
    <source>
        <strain evidence="3">cv. AG2017</strain>
        <tissue evidence="2">Leaf</tissue>
    </source>
</reference>
<evidence type="ECO:0000313" key="2">
    <source>
        <dbReference type="EMBL" id="PKI77384.1"/>
    </source>
</evidence>
<dbReference type="AlphaFoldDB" id="A0A2I0L9L4"/>
<evidence type="ECO:0000256" key="1">
    <source>
        <dbReference type="SAM" id="MobiDB-lite"/>
    </source>
</evidence>
<feature type="region of interest" description="Disordered" evidence="1">
    <location>
        <begin position="1"/>
        <end position="21"/>
    </location>
</feature>
<feature type="non-terminal residue" evidence="2">
    <location>
        <position position="189"/>
    </location>
</feature>
<sequence>MEDPASKGEESPKKLPPTPRIHLNIGLNPYPTDLLLRTTASTPIYGAVTRHSPLYPYSIPSTPIPTPGPEDFSANTTSPTPTRSIGRCDTFAAPQAIPESVAPGPSFDPTIQDQSKQCEYHRGASGHTLDACWRLRERIQEMIDAKELVFNAVRPPNVQANPLPDHGPARGPSINMITVCTSREGKSEQ</sequence>
<comment type="caution">
    <text evidence="2">The sequence shown here is derived from an EMBL/GenBank/DDBJ whole genome shotgun (WGS) entry which is preliminary data.</text>
</comment>
<organism evidence="2 3">
    <name type="scientific">Punica granatum</name>
    <name type="common">Pomegranate</name>
    <dbReference type="NCBI Taxonomy" id="22663"/>
    <lineage>
        <taxon>Eukaryota</taxon>
        <taxon>Viridiplantae</taxon>
        <taxon>Streptophyta</taxon>
        <taxon>Embryophyta</taxon>
        <taxon>Tracheophyta</taxon>
        <taxon>Spermatophyta</taxon>
        <taxon>Magnoliopsida</taxon>
        <taxon>eudicotyledons</taxon>
        <taxon>Gunneridae</taxon>
        <taxon>Pentapetalae</taxon>
        <taxon>rosids</taxon>
        <taxon>malvids</taxon>
        <taxon>Myrtales</taxon>
        <taxon>Lythraceae</taxon>
        <taxon>Punica</taxon>
    </lineage>
</organism>
<feature type="compositionally biased region" description="Basic and acidic residues" evidence="1">
    <location>
        <begin position="1"/>
        <end position="13"/>
    </location>
</feature>
<protein>
    <submittedName>
        <fullName evidence="2">Uncharacterized protein</fullName>
    </submittedName>
</protein>
<feature type="compositionally biased region" description="Polar residues" evidence="1">
    <location>
        <begin position="73"/>
        <end position="83"/>
    </location>
</feature>
<accession>A0A2I0L9L4</accession>
<name>A0A2I0L9L4_PUNGR</name>
<dbReference type="EMBL" id="PGOL01000094">
    <property type="protein sequence ID" value="PKI77384.1"/>
    <property type="molecule type" value="Genomic_DNA"/>
</dbReference>
<keyword evidence="3" id="KW-1185">Reference proteome</keyword>
<dbReference type="Proteomes" id="UP000233551">
    <property type="component" value="Unassembled WGS sequence"/>
</dbReference>
<proteinExistence type="predicted"/>
<feature type="region of interest" description="Disordered" evidence="1">
    <location>
        <begin position="64"/>
        <end position="84"/>
    </location>
</feature>